<feature type="compositionally biased region" description="Gly residues" evidence="1">
    <location>
        <begin position="760"/>
        <end position="775"/>
    </location>
</feature>
<feature type="region of interest" description="Disordered" evidence="1">
    <location>
        <begin position="578"/>
        <end position="604"/>
    </location>
</feature>
<feature type="compositionally biased region" description="Basic and acidic residues" evidence="1">
    <location>
        <begin position="705"/>
        <end position="723"/>
    </location>
</feature>
<feature type="compositionally biased region" description="Basic and acidic residues" evidence="1">
    <location>
        <begin position="776"/>
        <end position="786"/>
    </location>
</feature>
<sequence>MSPSKSTQVQPLKSALAPEDPLQAVRTRSGLLNNALKAACTWQAPAEPSMAQKFLSDRLAYLTLLTDQLVEAIKKVGPNKPTFAEMNVTARVTEWMKEAKKFKRQPGAALDLSLFRQPPYLPTDRQAPVVAATKPEGSDNRPDPKGKGRETEPEADPTDGEESRSDEGGYQEEENLWQPAENNEGEEGTESEEDDEYDEGEDGDEDEASMDVDNASTSTDKKRKKPSTGAVPPKAKRVKVGPATETLPVQREPVPPVYDENSYTWIKRKAVFDTPCNVCGPLKQTCYVETAKDGRLNPNISCSACKTRKGKCAKSIRPRGGERAATAPAPPVAPAVVRNPTAAVASGSGAGGSKGSGGKAGKAAGQGKATRQTQPVREPSWEDLYSPAGTLTLYSPCGKFKLAQTGMAAMGAPIRHQADRSSKSLPVGGPSGGAPSVGAADGPPSVGPVTPDRKPSGGRHASGGNPSGAVHVSGGSPSVAGPSVATVKPRPKPVRKPPWQNTSGIVKAVNGAADGISPLTERVGVLEAEVQELKGVDDCDGKTVAQKVRHLDIKIDNVSVMHVGAISSLKDRVKALEELMETEESSSEEESEEEEGEMSEVQESVTSLEIGLKELGRRVVLLEERLKQADQRSAARTEALAAKLRAESAQMEKAWQAKFEDVMQQCRSMEEERKSFLAVFSELKGQKQGKKEDSGPVSEKAGSSRRTDGRVGEGGRTEEDGRVGAHVAAGGRTVEDGRVEAHVAAGGRPAEDGREEAMVAGGGPPEKDGVPGGGPLDDKMDEDRTEASGLGGRVEGQEVPAIPQEMADSTATSEVQMQVEEAEEAAGDKVLGTEGAQEPSTSKAPGVHTAEEDEELESLSPLTELGEVAEVKEDGGAVEEGDKSDRKGKKRARSVAPKSRFPPGRVVKVPGKSAASTPPAA</sequence>
<feature type="region of interest" description="Disordered" evidence="1">
    <location>
        <begin position="343"/>
        <end position="383"/>
    </location>
</feature>
<evidence type="ECO:0000313" key="2">
    <source>
        <dbReference type="EMBL" id="KAF6743576.1"/>
    </source>
</evidence>
<accession>A0A8H6HC89</accession>
<dbReference type="Proteomes" id="UP000521943">
    <property type="component" value="Unassembled WGS sequence"/>
</dbReference>
<feature type="compositionally biased region" description="Low complexity" evidence="1">
    <location>
        <begin position="467"/>
        <end position="488"/>
    </location>
</feature>
<feature type="compositionally biased region" description="Basic and acidic residues" evidence="1">
    <location>
        <begin position="869"/>
        <end position="885"/>
    </location>
</feature>
<feature type="region of interest" description="Disordered" evidence="1">
    <location>
        <begin position="413"/>
        <end position="503"/>
    </location>
</feature>
<dbReference type="AlphaFoldDB" id="A0A8H6HC89"/>
<gene>
    <name evidence="2" type="ORF">DFP72DRAFT_1079871</name>
</gene>
<comment type="caution">
    <text evidence="2">The sequence shown here is derived from an EMBL/GenBank/DDBJ whole genome shotgun (WGS) entry which is preliminary data.</text>
</comment>
<feature type="compositionally biased region" description="Gly residues" evidence="1">
    <location>
        <begin position="348"/>
        <end position="360"/>
    </location>
</feature>
<evidence type="ECO:0000313" key="3">
    <source>
        <dbReference type="Proteomes" id="UP000521943"/>
    </source>
</evidence>
<evidence type="ECO:0000256" key="1">
    <source>
        <dbReference type="SAM" id="MobiDB-lite"/>
    </source>
</evidence>
<feature type="compositionally biased region" description="Low complexity" evidence="1">
    <location>
        <begin position="433"/>
        <end position="444"/>
    </location>
</feature>
<feature type="compositionally biased region" description="Polar residues" evidence="1">
    <location>
        <begin position="807"/>
        <end position="816"/>
    </location>
</feature>
<feature type="region of interest" description="Disordered" evidence="1">
    <location>
        <begin position="119"/>
        <end position="256"/>
    </location>
</feature>
<feature type="compositionally biased region" description="Acidic residues" evidence="1">
    <location>
        <begin position="183"/>
        <end position="210"/>
    </location>
</feature>
<feature type="region of interest" description="Disordered" evidence="1">
    <location>
        <begin position="681"/>
        <end position="921"/>
    </location>
</feature>
<keyword evidence="3" id="KW-1185">Reference proteome</keyword>
<dbReference type="EMBL" id="JACGCI010000141">
    <property type="protein sequence ID" value="KAF6743576.1"/>
    <property type="molecule type" value="Genomic_DNA"/>
</dbReference>
<organism evidence="2 3">
    <name type="scientific">Ephemerocybe angulata</name>
    <dbReference type="NCBI Taxonomy" id="980116"/>
    <lineage>
        <taxon>Eukaryota</taxon>
        <taxon>Fungi</taxon>
        <taxon>Dikarya</taxon>
        <taxon>Basidiomycota</taxon>
        <taxon>Agaricomycotina</taxon>
        <taxon>Agaricomycetes</taxon>
        <taxon>Agaricomycetidae</taxon>
        <taxon>Agaricales</taxon>
        <taxon>Agaricineae</taxon>
        <taxon>Psathyrellaceae</taxon>
        <taxon>Ephemerocybe</taxon>
    </lineage>
</organism>
<reference evidence="2 3" key="1">
    <citation type="submission" date="2020-07" db="EMBL/GenBank/DDBJ databases">
        <title>Comparative genomics of pyrophilous fungi reveals a link between fire events and developmental genes.</title>
        <authorList>
            <consortium name="DOE Joint Genome Institute"/>
            <person name="Steindorff A.S."/>
            <person name="Carver A."/>
            <person name="Calhoun S."/>
            <person name="Stillman K."/>
            <person name="Liu H."/>
            <person name="Lipzen A."/>
            <person name="Pangilinan J."/>
            <person name="Labutti K."/>
            <person name="Bruns T.D."/>
            <person name="Grigoriev I.V."/>
        </authorList>
    </citation>
    <scope>NUCLEOTIDE SEQUENCE [LARGE SCALE GENOMIC DNA]</scope>
    <source>
        <strain evidence="2 3">CBS 144469</strain>
    </source>
</reference>
<protein>
    <submittedName>
        <fullName evidence="2">Uncharacterized protein</fullName>
    </submittedName>
</protein>
<name>A0A8H6HC89_9AGAR</name>
<feature type="compositionally biased region" description="Acidic residues" evidence="1">
    <location>
        <begin position="578"/>
        <end position="600"/>
    </location>
</feature>
<feature type="compositionally biased region" description="Basic and acidic residues" evidence="1">
    <location>
        <begin position="136"/>
        <end position="152"/>
    </location>
</feature>
<proteinExistence type="predicted"/>